<dbReference type="AlphaFoldDB" id="A0A5B7HV98"/>
<evidence type="ECO:0000313" key="3">
    <source>
        <dbReference type="Proteomes" id="UP000324222"/>
    </source>
</evidence>
<feature type="region of interest" description="Disordered" evidence="1">
    <location>
        <begin position="1"/>
        <end position="32"/>
    </location>
</feature>
<protein>
    <submittedName>
        <fullName evidence="2">Uncharacterized protein</fullName>
    </submittedName>
</protein>
<accession>A0A5B7HV98</accession>
<dbReference type="EMBL" id="VSRR010040841">
    <property type="protein sequence ID" value="MPC75322.1"/>
    <property type="molecule type" value="Genomic_DNA"/>
</dbReference>
<reference evidence="2 3" key="1">
    <citation type="submission" date="2019-05" db="EMBL/GenBank/DDBJ databases">
        <title>Another draft genome of Portunus trituberculatus and its Hox gene families provides insights of decapod evolution.</title>
        <authorList>
            <person name="Jeong J.-H."/>
            <person name="Song I."/>
            <person name="Kim S."/>
            <person name="Choi T."/>
            <person name="Kim D."/>
            <person name="Ryu S."/>
            <person name="Kim W."/>
        </authorList>
    </citation>
    <scope>NUCLEOTIDE SEQUENCE [LARGE SCALE GENOMIC DNA]</scope>
    <source>
        <tissue evidence="2">Muscle</tissue>
    </source>
</reference>
<keyword evidence="3" id="KW-1185">Reference proteome</keyword>
<dbReference type="Proteomes" id="UP000324222">
    <property type="component" value="Unassembled WGS sequence"/>
</dbReference>
<name>A0A5B7HV98_PORTR</name>
<gene>
    <name evidence="2" type="ORF">E2C01_069708</name>
</gene>
<feature type="compositionally biased region" description="Low complexity" evidence="1">
    <location>
        <begin position="8"/>
        <end position="23"/>
    </location>
</feature>
<sequence length="97" mass="11011">MYVKTYSNNNNNNNNDNNNNDNNNSHDNDNRKFPLSIILRGVVSEFSFPVQQPRQHHRVHTNSSLLTTARHLLSGASLGKDGTKETARKNKSTLTYL</sequence>
<feature type="region of interest" description="Disordered" evidence="1">
    <location>
        <begin position="75"/>
        <end position="97"/>
    </location>
</feature>
<comment type="caution">
    <text evidence="2">The sequence shown here is derived from an EMBL/GenBank/DDBJ whole genome shotgun (WGS) entry which is preliminary data.</text>
</comment>
<evidence type="ECO:0000313" key="2">
    <source>
        <dbReference type="EMBL" id="MPC75322.1"/>
    </source>
</evidence>
<proteinExistence type="predicted"/>
<organism evidence="2 3">
    <name type="scientific">Portunus trituberculatus</name>
    <name type="common">Swimming crab</name>
    <name type="synonym">Neptunus trituberculatus</name>
    <dbReference type="NCBI Taxonomy" id="210409"/>
    <lineage>
        <taxon>Eukaryota</taxon>
        <taxon>Metazoa</taxon>
        <taxon>Ecdysozoa</taxon>
        <taxon>Arthropoda</taxon>
        <taxon>Crustacea</taxon>
        <taxon>Multicrustacea</taxon>
        <taxon>Malacostraca</taxon>
        <taxon>Eumalacostraca</taxon>
        <taxon>Eucarida</taxon>
        <taxon>Decapoda</taxon>
        <taxon>Pleocyemata</taxon>
        <taxon>Brachyura</taxon>
        <taxon>Eubrachyura</taxon>
        <taxon>Portunoidea</taxon>
        <taxon>Portunidae</taxon>
        <taxon>Portuninae</taxon>
        <taxon>Portunus</taxon>
    </lineage>
</organism>
<evidence type="ECO:0000256" key="1">
    <source>
        <dbReference type="SAM" id="MobiDB-lite"/>
    </source>
</evidence>